<sequence length="132" mass="14711">MVRQAVPLQPMEDHSGSDIPTAAQGEPHSTAGGDALQEAAARGEEPMQEQVFWQDLLPVGDPCWSSLFLKDCTLWEECMLEQFVKDGVLWEGSHTGVEEQHEEEVVAEMKSYELTAIPIPHPPVPLFVEERT</sequence>
<reference evidence="2 3" key="1">
    <citation type="submission" date="2024-06" db="EMBL/GenBank/DDBJ databases">
        <title>The draft genome of Grus japonensis, version 3.</title>
        <authorList>
            <person name="Nabeshima K."/>
            <person name="Suzuki S."/>
            <person name="Onuma M."/>
        </authorList>
    </citation>
    <scope>NUCLEOTIDE SEQUENCE [LARGE SCALE GENOMIC DNA]</scope>
    <source>
        <strain evidence="2 3">451A</strain>
    </source>
</reference>
<comment type="caution">
    <text evidence="2">The sequence shown here is derived from an EMBL/GenBank/DDBJ whole genome shotgun (WGS) entry which is preliminary data.</text>
</comment>
<organism evidence="2 3">
    <name type="scientific">Grus japonensis</name>
    <name type="common">Japanese crane</name>
    <name type="synonym">Red-crowned crane</name>
    <dbReference type="NCBI Taxonomy" id="30415"/>
    <lineage>
        <taxon>Eukaryota</taxon>
        <taxon>Metazoa</taxon>
        <taxon>Chordata</taxon>
        <taxon>Craniata</taxon>
        <taxon>Vertebrata</taxon>
        <taxon>Euteleostomi</taxon>
        <taxon>Archelosauria</taxon>
        <taxon>Archosauria</taxon>
        <taxon>Dinosauria</taxon>
        <taxon>Saurischia</taxon>
        <taxon>Theropoda</taxon>
        <taxon>Coelurosauria</taxon>
        <taxon>Aves</taxon>
        <taxon>Neognathae</taxon>
        <taxon>Neoaves</taxon>
        <taxon>Gruiformes</taxon>
        <taxon>Gruidae</taxon>
        <taxon>Grus</taxon>
    </lineage>
</organism>
<keyword evidence="3" id="KW-1185">Reference proteome</keyword>
<evidence type="ECO:0000313" key="2">
    <source>
        <dbReference type="EMBL" id="GAB0192656.1"/>
    </source>
</evidence>
<proteinExistence type="predicted"/>
<evidence type="ECO:0000256" key="1">
    <source>
        <dbReference type="SAM" id="MobiDB-lite"/>
    </source>
</evidence>
<feature type="region of interest" description="Disordered" evidence="1">
    <location>
        <begin position="1"/>
        <end position="47"/>
    </location>
</feature>
<evidence type="ECO:0000313" key="3">
    <source>
        <dbReference type="Proteomes" id="UP001623348"/>
    </source>
</evidence>
<protein>
    <submittedName>
        <fullName evidence="2">Zinc finger and BTB domain-containing protein 5</fullName>
    </submittedName>
</protein>
<gene>
    <name evidence="2" type="ORF">GRJ2_001730900</name>
</gene>
<name>A0ABC9X4P2_GRUJA</name>
<accession>A0ABC9X4P2</accession>
<dbReference type="EMBL" id="BAAFJT010000008">
    <property type="protein sequence ID" value="GAB0192656.1"/>
    <property type="molecule type" value="Genomic_DNA"/>
</dbReference>
<dbReference type="Proteomes" id="UP001623348">
    <property type="component" value="Unassembled WGS sequence"/>
</dbReference>
<dbReference type="AlphaFoldDB" id="A0ABC9X4P2"/>